<comment type="catalytic activity">
    <reaction evidence="16 17 18">
        <text>(6S)-NADPHX + ADP = AMP + phosphate + NADPH + H(+)</text>
        <dbReference type="Rhea" id="RHEA:32235"/>
        <dbReference type="ChEBI" id="CHEBI:15378"/>
        <dbReference type="ChEBI" id="CHEBI:43474"/>
        <dbReference type="ChEBI" id="CHEBI:57783"/>
        <dbReference type="ChEBI" id="CHEBI:64076"/>
        <dbReference type="ChEBI" id="CHEBI:456215"/>
        <dbReference type="ChEBI" id="CHEBI:456216"/>
        <dbReference type="EC" id="4.2.1.136"/>
    </reaction>
</comment>
<dbReference type="SUPFAM" id="SSF53613">
    <property type="entry name" value="Ribokinase-like"/>
    <property type="match status" value="1"/>
</dbReference>
<dbReference type="HAMAP" id="MF_01965">
    <property type="entry name" value="NADHX_dehydratase"/>
    <property type="match status" value="1"/>
</dbReference>
<dbReference type="RefSeq" id="WP_123935700.1">
    <property type="nucleotide sequence ID" value="NZ_CP033897.1"/>
</dbReference>
<evidence type="ECO:0000256" key="9">
    <source>
        <dbReference type="ARBA" id="ARBA00022958"/>
    </source>
</evidence>
<dbReference type="InterPro" id="IPR030677">
    <property type="entry name" value="Nnr"/>
</dbReference>
<comment type="function">
    <text evidence="17">Catalyzes the dehydration of the S-form of NAD(P)HX at the expense of ADP, which is converted to AMP. Together with NAD(P)HX epimerase, which catalyzes the epimerization of the S- and R-forms, the enzyme allows the repair of both epimers of NAD(P)HX, a damaged form of NAD(P)H that is a result of enzymatic or heat-dependent hydration.</text>
</comment>
<dbReference type="EMBL" id="CP033897">
    <property type="protein sequence ID" value="AZA12391.1"/>
    <property type="molecule type" value="Genomic_DNA"/>
</dbReference>
<evidence type="ECO:0000256" key="17">
    <source>
        <dbReference type="HAMAP-Rule" id="MF_01965"/>
    </source>
</evidence>
<keyword evidence="8 17" id="KW-0521">NADP</keyword>
<dbReference type="GO" id="GO:0052855">
    <property type="term" value="F:ADP-dependent NAD(P)H-hydrate dehydratase activity"/>
    <property type="evidence" value="ECO:0007669"/>
    <property type="project" value="UniProtKB-UniRule"/>
</dbReference>
<dbReference type="GO" id="GO:0110051">
    <property type="term" value="P:metabolite repair"/>
    <property type="evidence" value="ECO:0007669"/>
    <property type="project" value="TreeGrafter"/>
</dbReference>
<dbReference type="InterPro" id="IPR029056">
    <property type="entry name" value="Ribokinase-like"/>
</dbReference>
<gene>
    <name evidence="21" type="primary">nnr</name>
    <name evidence="17" type="synonym">nnrD</name>
    <name evidence="21" type="ORF">CGERO_10560</name>
</gene>
<evidence type="ECO:0000259" key="19">
    <source>
        <dbReference type="PROSITE" id="PS51383"/>
    </source>
</evidence>
<feature type="binding site" evidence="17">
    <location>
        <position position="361"/>
    </location>
    <ligand>
        <name>(6S)-NADPHX</name>
        <dbReference type="ChEBI" id="CHEBI:64076"/>
    </ligand>
</feature>
<proteinExistence type="inferred from homology"/>
<comment type="similarity">
    <text evidence="4 18">In the C-terminal section; belongs to the NnrD/CARKD family.</text>
</comment>
<dbReference type="Gene3D" id="3.40.50.10260">
    <property type="entry name" value="YjeF N-terminal domain"/>
    <property type="match status" value="1"/>
</dbReference>
<evidence type="ECO:0000256" key="14">
    <source>
        <dbReference type="ARBA" id="ARBA00025153"/>
    </source>
</evidence>
<evidence type="ECO:0000256" key="1">
    <source>
        <dbReference type="ARBA" id="ARBA00000013"/>
    </source>
</evidence>
<evidence type="ECO:0000256" key="2">
    <source>
        <dbReference type="ARBA" id="ARBA00000909"/>
    </source>
</evidence>
<dbReference type="PANTHER" id="PTHR12592">
    <property type="entry name" value="ATP-DEPENDENT (S)-NAD(P)H-HYDRATE DEHYDRATASE FAMILY MEMBER"/>
    <property type="match status" value="1"/>
</dbReference>
<feature type="binding site" evidence="17">
    <location>
        <position position="426"/>
    </location>
    <ligand>
        <name>(6S)-NADPHX</name>
        <dbReference type="ChEBI" id="CHEBI:64076"/>
    </ligand>
</feature>
<evidence type="ECO:0000313" key="22">
    <source>
        <dbReference type="Proteomes" id="UP000271587"/>
    </source>
</evidence>
<feature type="binding site" evidence="17">
    <location>
        <position position="259"/>
    </location>
    <ligand>
        <name>(6S)-NADPHX</name>
        <dbReference type="ChEBI" id="CHEBI:64076"/>
    </ligand>
</feature>
<dbReference type="InterPro" id="IPR000631">
    <property type="entry name" value="CARKD"/>
</dbReference>
<evidence type="ECO:0000256" key="18">
    <source>
        <dbReference type="PIRNR" id="PIRNR017184"/>
    </source>
</evidence>
<sequence length="489" mass="51059">MSMQALPAKVIAAIEAPLIQSAGPDELMQKAAHQVALAARAMLPSGKILILAGSGGNGGDGLYAGAELAMQGYEVEALLLGSRVHTRATEAFALAGGTLTEDPQTPDLLIDAILGIGAKGALRPRAASAAAKFREIPTLSVDIPSGIDPDRGVPTGEDFFSANVTVTFGCPRYAHGLSPHCGEVWVADLEPISSALREAKTRESLEVHKAIERSKYSMPASLQQVGINIDWPQFEPQPNHHKYTGSAGILAGSAQYPGAGVLAIAGAIHTTPSMKQLLAEDIVRHLVLQRYPEVVCTENIEALEAKSQAWLFGPGCTDAQYLPHLLQRSEPLVVDASGLNMLTDYLELLKNRKAATILTPHAGEFARLAKACGTNPEPTLDSTRELARNLGATVLLKGRFTLISDGTQAVSVDAGHGWLATPGSGDVLSGIMVGLLAQSPQGDPCRIAARATVLHARAGWIAAQTPSGAGPVTALHIAEAVPEATAQTG</sequence>
<reference evidence="21 22" key="1">
    <citation type="submission" date="2018-11" db="EMBL/GenBank/DDBJ databases">
        <authorList>
            <person name="Kleinhagauer T."/>
            <person name="Glaeser S.P."/>
            <person name="Spergser J."/>
            <person name="Ruckert C."/>
            <person name="Kaempfer P."/>
            <person name="Busse H.-J."/>
        </authorList>
    </citation>
    <scope>NUCLEOTIDE SEQUENCE [LARGE SCALE GENOMIC DNA]</scope>
    <source>
        <strain evidence="21 22">W8</strain>
    </source>
</reference>
<keyword evidence="10 17" id="KW-0520">NAD</keyword>
<dbReference type="InterPro" id="IPR004443">
    <property type="entry name" value="YjeF_N_dom"/>
</dbReference>
<organism evidence="21 22">
    <name type="scientific">Corynebacterium gerontici</name>
    <dbReference type="NCBI Taxonomy" id="2079234"/>
    <lineage>
        <taxon>Bacteria</taxon>
        <taxon>Bacillati</taxon>
        <taxon>Actinomycetota</taxon>
        <taxon>Actinomycetes</taxon>
        <taxon>Mycobacteriales</taxon>
        <taxon>Corynebacteriaceae</taxon>
        <taxon>Corynebacterium</taxon>
    </lineage>
</organism>
<dbReference type="GO" id="GO:0005524">
    <property type="term" value="F:ATP binding"/>
    <property type="evidence" value="ECO:0007669"/>
    <property type="project" value="UniProtKB-UniRule"/>
</dbReference>
<keyword evidence="22" id="KW-1185">Reference proteome</keyword>
<dbReference type="EC" id="4.2.1.136" evidence="17"/>
<comment type="catalytic activity">
    <reaction evidence="2 18">
        <text>(6R)-NADPHX = (6S)-NADPHX</text>
        <dbReference type="Rhea" id="RHEA:32227"/>
        <dbReference type="ChEBI" id="CHEBI:64076"/>
        <dbReference type="ChEBI" id="CHEBI:64077"/>
        <dbReference type="EC" id="5.1.99.6"/>
    </reaction>
</comment>
<dbReference type="InterPro" id="IPR036652">
    <property type="entry name" value="YjeF_N_dom_sf"/>
</dbReference>
<comment type="cofactor">
    <cofactor evidence="18">
        <name>K(+)</name>
        <dbReference type="ChEBI" id="CHEBI:29103"/>
    </cofactor>
    <text evidence="18">Binds 1 potassium ion per subunit.</text>
</comment>
<dbReference type="PROSITE" id="PS51383">
    <property type="entry name" value="YJEF_C_3"/>
    <property type="match status" value="1"/>
</dbReference>
<evidence type="ECO:0000256" key="15">
    <source>
        <dbReference type="ARBA" id="ARBA00048238"/>
    </source>
</evidence>
<dbReference type="Proteomes" id="UP000271587">
    <property type="component" value="Chromosome"/>
</dbReference>
<dbReference type="OrthoDB" id="9806925at2"/>
<evidence type="ECO:0000313" key="21">
    <source>
        <dbReference type="EMBL" id="AZA12391.1"/>
    </source>
</evidence>
<accession>A0A3G6J2V3</accession>
<evidence type="ECO:0000256" key="11">
    <source>
        <dbReference type="ARBA" id="ARBA00023235"/>
    </source>
</evidence>
<keyword evidence="9 18" id="KW-0630">Potassium</keyword>
<dbReference type="GO" id="GO:0052856">
    <property type="term" value="F:NAD(P)HX epimerase activity"/>
    <property type="evidence" value="ECO:0007669"/>
    <property type="project" value="UniProtKB-EC"/>
</dbReference>
<dbReference type="PROSITE" id="PS51385">
    <property type="entry name" value="YJEF_N"/>
    <property type="match status" value="1"/>
</dbReference>
<dbReference type="AlphaFoldDB" id="A0A3G6J2V3"/>
<evidence type="ECO:0000256" key="16">
    <source>
        <dbReference type="ARBA" id="ARBA00049209"/>
    </source>
</evidence>
<dbReference type="GO" id="GO:0046496">
    <property type="term" value="P:nicotinamide nucleotide metabolic process"/>
    <property type="evidence" value="ECO:0007669"/>
    <property type="project" value="UniProtKB-UniRule"/>
</dbReference>
<comment type="catalytic activity">
    <reaction evidence="15 17 18">
        <text>(6S)-NADHX + ADP = AMP + phosphate + NADH + H(+)</text>
        <dbReference type="Rhea" id="RHEA:32223"/>
        <dbReference type="ChEBI" id="CHEBI:15378"/>
        <dbReference type="ChEBI" id="CHEBI:43474"/>
        <dbReference type="ChEBI" id="CHEBI:57945"/>
        <dbReference type="ChEBI" id="CHEBI:64074"/>
        <dbReference type="ChEBI" id="CHEBI:456215"/>
        <dbReference type="ChEBI" id="CHEBI:456216"/>
        <dbReference type="EC" id="4.2.1.136"/>
    </reaction>
</comment>
<keyword evidence="12 17" id="KW-0456">Lyase</keyword>
<evidence type="ECO:0000259" key="20">
    <source>
        <dbReference type="PROSITE" id="PS51385"/>
    </source>
</evidence>
<feature type="binding site" evidence="17">
    <location>
        <begin position="397"/>
        <end position="401"/>
    </location>
    <ligand>
        <name>AMP</name>
        <dbReference type="ChEBI" id="CHEBI:456215"/>
    </ligand>
</feature>
<comment type="similarity">
    <text evidence="17">Belongs to the NnrD/CARKD family.</text>
</comment>
<dbReference type="PIRSF" id="PIRSF017184">
    <property type="entry name" value="Nnr"/>
    <property type="match status" value="1"/>
</dbReference>
<feature type="binding site" evidence="17">
    <location>
        <position position="425"/>
    </location>
    <ligand>
        <name>AMP</name>
        <dbReference type="ChEBI" id="CHEBI:456215"/>
    </ligand>
</feature>
<comment type="catalytic activity">
    <reaction evidence="1 18">
        <text>(6R)-NADHX = (6S)-NADHX</text>
        <dbReference type="Rhea" id="RHEA:32215"/>
        <dbReference type="ChEBI" id="CHEBI:64074"/>
        <dbReference type="ChEBI" id="CHEBI:64075"/>
        <dbReference type="EC" id="5.1.99.6"/>
    </reaction>
</comment>
<comment type="similarity">
    <text evidence="3 18">In the N-terminal section; belongs to the NnrE/AIBP family.</text>
</comment>
<feature type="domain" description="YjeF N-terminal" evidence="20">
    <location>
        <begin position="3"/>
        <end position="197"/>
    </location>
</feature>
<name>A0A3G6J2V3_9CORY</name>
<dbReference type="Pfam" id="PF01256">
    <property type="entry name" value="Carb_kinase"/>
    <property type="match status" value="1"/>
</dbReference>
<feature type="domain" description="YjeF C-terminal" evidence="19">
    <location>
        <begin position="225"/>
        <end position="488"/>
    </location>
</feature>
<evidence type="ECO:0000256" key="12">
    <source>
        <dbReference type="ARBA" id="ARBA00023239"/>
    </source>
</evidence>
<evidence type="ECO:0000256" key="13">
    <source>
        <dbReference type="ARBA" id="ARBA00023268"/>
    </source>
</evidence>
<keyword evidence="13" id="KW-0511">Multifunctional enzyme</keyword>
<evidence type="ECO:0000256" key="6">
    <source>
        <dbReference type="ARBA" id="ARBA00022741"/>
    </source>
</evidence>
<comment type="cofactor">
    <cofactor evidence="17">
        <name>Mg(2+)</name>
        <dbReference type="ChEBI" id="CHEBI:18420"/>
    </cofactor>
</comment>
<comment type="function">
    <text evidence="14 18">Bifunctional enzyme that catalyzes the epimerization of the S- and R-forms of NAD(P)HX and the dehydration of the S-form of NAD(P)HX at the expense of ADP, which is converted to AMP. This allows the repair of both epimers of NAD(P)HX, a damaged form of NAD(P)H that is a result of enzymatic or heat-dependent hydration.</text>
</comment>
<evidence type="ECO:0000256" key="3">
    <source>
        <dbReference type="ARBA" id="ARBA00006001"/>
    </source>
</evidence>
<keyword evidence="5 18" id="KW-0479">Metal-binding</keyword>
<evidence type="ECO:0000256" key="4">
    <source>
        <dbReference type="ARBA" id="ARBA00009524"/>
    </source>
</evidence>
<dbReference type="SUPFAM" id="SSF64153">
    <property type="entry name" value="YjeF N-terminal domain-like"/>
    <property type="match status" value="1"/>
</dbReference>
<protein>
    <recommendedName>
        <fullName evidence="17">ADP-dependent (S)-NAD(P)H-hydrate dehydratase</fullName>
        <ecNumber evidence="17">4.2.1.136</ecNumber>
    </recommendedName>
    <alternativeName>
        <fullName evidence="17">ADP-dependent NAD(P)HX dehydratase</fullName>
    </alternativeName>
</protein>
<dbReference type="KEGG" id="cgk:CGERO_10560"/>
<dbReference type="CDD" id="cd01171">
    <property type="entry name" value="YXKO-related"/>
    <property type="match status" value="1"/>
</dbReference>
<evidence type="ECO:0000256" key="8">
    <source>
        <dbReference type="ARBA" id="ARBA00022857"/>
    </source>
</evidence>
<evidence type="ECO:0000256" key="10">
    <source>
        <dbReference type="ARBA" id="ARBA00023027"/>
    </source>
</evidence>
<evidence type="ECO:0000256" key="7">
    <source>
        <dbReference type="ARBA" id="ARBA00022840"/>
    </source>
</evidence>
<keyword evidence="6 17" id="KW-0547">Nucleotide-binding</keyword>
<comment type="subunit">
    <text evidence="17">Homotetramer.</text>
</comment>
<feature type="binding site" evidence="17">
    <location>
        <position position="315"/>
    </location>
    <ligand>
        <name>(6S)-NADPHX</name>
        <dbReference type="ChEBI" id="CHEBI:64076"/>
    </ligand>
</feature>
<keyword evidence="11 18" id="KW-0413">Isomerase</keyword>
<dbReference type="GO" id="GO:0046872">
    <property type="term" value="F:metal ion binding"/>
    <property type="evidence" value="ECO:0007669"/>
    <property type="project" value="UniProtKB-UniRule"/>
</dbReference>
<dbReference type="Pfam" id="PF03853">
    <property type="entry name" value="YjeF_N"/>
    <property type="match status" value="1"/>
</dbReference>
<evidence type="ECO:0000256" key="5">
    <source>
        <dbReference type="ARBA" id="ARBA00022723"/>
    </source>
</evidence>
<dbReference type="Gene3D" id="3.40.1190.20">
    <property type="match status" value="1"/>
</dbReference>
<keyword evidence="7 17" id="KW-0067">ATP-binding</keyword>
<dbReference type="PANTHER" id="PTHR12592:SF0">
    <property type="entry name" value="ATP-DEPENDENT (S)-NAD(P)H-HYDRATE DEHYDRATASE"/>
    <property type="match status" value="1"/>
</dbReference>